<name>A0ABR3A8Q1_9AGAR</name>
<keyword evidence="2" id="KW-0812">Transmembrane</keyword>
<organism evidence="4 5">
    <name type="scientific">Marasmius tenuissimus</name>
    <dbReference type="NCBI Taxonomy" id="585030"/>
    <lineage>
        <taxon>Eukaryota</taxon>
        <taxon>Fungi</taxon>
        <taxon>Dikarya</taxon>
        <taxon>Basidiomycota</taxon>
        <taxon>Agaricomycotina</taxon>
        <taxon>Agaricomycetes</taxon>
        <taxon>Agaricomycetidae</taxon>
        <taxon>Agaricales</taxon>
        <taxon>Marasmiineae</taxon>
        <taxon>Marasmiaceae</taxon>
        <taxon>Marasmius</taxon>
    </lineage>
</organism>
<evidence type="ECO:0000313" key="5">
    <source>
        <dbReference type="Proteomes" id="UP001437256"/>
    </source>
</evidence>
<feature type="transmembrane region" description="Helical" evidence="2">
    <location>
        <begin position="135"/>
        <end position="157"/>
    </location>
</feature>
<dbReference type="EMBL" id="JBBXMP010000007">
    <property type="protein sequence ID" value="KAL0070356.1"/>
    <property type="molecule type" value="Genomic_DNA"/>
</dbReference>
<proteinExistence type="predicted"/>
<feature type="transmembrane region" description="Helical" evidence="2">
    <location>
        <begin position="242"/>
        <end position="261"/>
    </location>
</feature>
<feature type="compositionally biased region" description="Low complexity" evidence="1">
    <location>
        <begin position="1"/>
        <end position="12"/>
    </location>
</feature>
<evidence type="ECO:0000256" key="1">
    <source>
        <dbReference type="SAM" id="MobiDB-lite"/>
    </source>
</evidence>
<keyword evidence="5" id="KW-1185">Reference proteome</keyword>
<feature type="region of interest" description="Disordered" evidence="1">
    <location>
        <begin position="1"/>
        <end position="31"/>
    </location>
</feature>
<sequence length="656" mass="74280">MSSTSSPTTASALPQAQPQIQHPYKSRAPDNAEEAFEYPDPSLVENAWEVLSNHVRKYDNETANGWKEDIDTLLVFAGLFSAVVTAFTVESYKWLSEDPADISIAILTQISSHLSGANATVHTQGVPFQPSPSSIRINACWFLSLILSLSASLFCLLCKQWLKEHRRETHTRTQEEAQALRQLRKDGFEKWGVRTILSTLPCLLEIALLIFFAGVLDLLWTLQVSPVFITGGTAIVLSGSFYLIITLLPGFSTIASIFWDVKNLTSSQYPHYEVTCPYKSPLAWAMFRIVGSLVTLDPIIHSLFRLSVGERHRQAVRLFRGEIKRVVDCSVLDLRLIHRSRWHPSRSFYCLAGLRSLVTTLYDTPSILPSLMTVLCSLPPPETVPVVFNEWRLSMWLEPSVEDVKDFMSVSDNLPIRLSARRQRIGFTSSSHFLKPALPPRLMTLHWQLLSNYRSLARSYRIYVDHPSILASQVQRAVRRSIPLIGINIPERTGLHFILPFYISEKLWGHPDPRVQTVSLELLTFYECGWKSYPQPPSSTFDTQIEESEDERYALVSCLSKHLSSCPASVLLTSQRGLNFLVDTNDHIIRHKMYNTTLGTRMKILDEWKTMVARVCQTHGLLMERFEDIPAPKIEVSVDKGESISTGPFFPRANSS</sequence>
<evidence type="ECO:0000256" key="2">
    <source>
        <dbReference type="SAM" id="Phobius"/>
    </source>
</evidence>
<comment type="caution">
    <text evidence="4">The sequence shown here is derived from an EMBL/GenBank/DDBJ whole genome shotgun (WGS) entry which is preliminary data.</text>
</comment>
<evidence type="ECO:0000259" key="3">
    <source>
        <dbReference type="Pfam" id="PF20153"/>
    </source>
</evidence>
<evidence type="ECO:0000313" key="4">
    <source>
        <dbReference type="EMBL" id="KAL0070356.1"/>
    </source>
</evidence>
<dbReference type="Proteomes" id="UP001437256">
    <property type="component" value="Unassembled WGS sequence"/>
</dbReference>
<keyword evidence="2" id="KW-1133">Transmembrane helix</keyword>
<protein>
    <recommendedName>
        <fullName evidence="3">DUF6535 domain-containing protein</fullName>
    </recommendedName>
</protein>
<keyword evidence="2" id="KW-0472">Membrane</keyword>
<feature type="domain" description="DUF6535" evidence="3">
    <location>
        <begin position="48"/>
        <end position="221"/>
    </location>
</feature>
<reference evidence="4 5" key="1">
    <citation type="submission" date="2024-05" db="EMBL/GenBank/DDBJ databases">
        <title>A draft genome resource for the thread blight pathogen Marasmius tenuissimus strain MS-2.</title>
        <authorList>
            <person name="Yulfo-Soto G.E."/>
            <person name="Baruah I.K."/>
            <person name="Amoako-Attah I."/>
            <person name="Bukari Y."/>
            <person name="Meinhardt L.W."/>
            <person name="Bailey B.A."/>
            <person name="Cohen S.P."/>
        </authorList>
    </citation>
    <scope>NUCLEOTIDE SEQUENCE [LARGE SCALE GENOMIC DNA]</scope>
    <source>
        <strain evidence="4 5">MS-2</strain>
    </source>
</reference>
<feature type="transmembrane region" description="Helical" evidence="2">
    <location>
        <begin position="72"/>
        <end position="89"/>
    </location>
</feature>
<feature type="transmembrane region" description="Helical" evidence="2">
    <location>
        <begin position="191"/>
        <end position="212"/>
    </location>
</feature>
<dbReference type="Pfam" id="PF20153">
    <property type="entry name" value="DUF6535"/>
    <property type="match status" value="1"/>
</dbReference>
<accession>A0ABR3A8Q1</accession>
<gene>
    <name evidence="4" type="ORF">AAF712_002545</name>
</gene>
<dbReference type="InterPro" id="IPR045338">
    <property type="entry name" value="DUF6535"/>
</dbReference>